<accession>A0ABT7GQ95</accession>
<evidence type="ECO:0000256" key="1">
    <source>
        <dbReference type="SAM" id="MobiDB-lite"/>
    </source>
</evidence>
<sequence>MSQSSTPRHSRNTRHRLLTGTGALVALVALGACTGGGGTSGSKDTGAKKPAAAGSSPAAAGGKTAGGKTTQKPSEPKKDGKKAAMRGSGTFQVGSDLQPGTYRTTGNKGLGCYWERAKDASGEVESIIANDNVTGTSYVTIEAGDKLFKSNGCNDWETVDPKAVSDAPKTEAAGDGGMFKVGFDLAPGTYKSSGPAEGSAGCYWERAKNAAHDIDSIAANDNPTGPAVVTVSAQDGYFKTTGCATWKKS</sequence>
<keyword evidence="4" id="KW-1185">Reference proteome</keyword>
<evidence type="ECO:0000256" key="2">
    <source>
        <dbReference type="SAM" id="SignalP"/>
    </source>
</evidence>
<dbReference type="Proteomes" id="UP001223390">
    <property type="component" value="Unassembled WGS sequence"/>
</dbReference>
<evidence type="ECO:0000313" key="3">
    <source>
        <dbReference type="EMBL" id="MDK9495774.1"/>
    </source>
</evidence>
<dbReference type="EMBL" id="JASITI010000008">
    <property type="protein sequence ID" value="MDK9495774.1"/>
    <property type="molecule type" value="Genomic_DNA"/>
</dbReference>
<comment type="caution">
    <text evidence="3">The sequence shown here is derived from an EMBL/GenBank/DDBJ whole genome shotgun (WGS) entry which is preliminary data.</text>
</comment>
<feature type="region of interest" description="Disordered" evidence="1">
    <location>
        <begin position="35"/>
        <end position="100"/>
    </location>
</feature>
<dbReference type="RefSeq" id="WP_285341313.1">
    <property type="nucleotide sequence ID" value="NZ_JASITI010000008.1"/>
</dbReference>
<feature type="signal peptide" evidence="2">
    <location>
        <begin position="1"/>
        <end position="31"/>
    </location>
</feature>
<feature type="chain" id="PRO_5046118375" description="Lipoprotein" evidence="2">
    <location>
        <begin position="32"/>
        <end position="249"/>
    </location>
</feature>
<keyword evidence="2" id="KW-0732">Signal</keyword>
<name>A0ABT7GQ95_9ACTN</name>
<evidence type="ECO:0008006" key="5">
    <source>
        <dbReference type="Google" id="ProtNLM"/>
    </source>
</evidence>
<proteinExistence type="predicted"/>
<reference evidence="3 4" key="1">
    <citation type="submission" date="2023-05" db="EMBL/GenBank/DDBJ databases">
        <title>Sequencing and Assembly of Streptomyces sp. NP73.</title>
        <authorList>
            <person name="Konwar A.N."/>
            <person name="Saikia K."/>
            <person name="Thakur D."/>
        </authorList>
    </citation>
    <scope>NUCLEOTIDE SEQUENCE [LARGE SCALE GENOMIC DNA]</scope>
    <source>
        <strain evidence="3 4">NP73</strain>
    </source>
</reference>
<evidence type="ECO:0000313" key="4">
    <source>
        <dbReference type="Proteomes" id="UP001223390"/>
    </source>
</evidence>
<gene>
    <name evidence="3" type="ORF">QEZ40_007067</name>
</gene>
<protein>
    <recommendedName>
        <fullName evidence="5">Lipoprotein</fullName>
    </recommendedName>
</protein>
<organism evidence="3 4">
    <name type="scientific">Streptomyces katrae</name>
    <dbReference type="NCBI Taxonomy" id="68223"/>
    <lineage>
        <taxon>Bacteria</taxon>
        <taxon>Bacillati</taxon>
        <taxon>Actinomycetota</taxon>
        <taxon>Actinomycetes</taxon>
        <taxon>Kitasatosporales</taxon>
        <taxon>Streptomycetaceae</taxon>
        <taxon>Streptomyces</taxon>
    </lineage>
</organism>
<feature type="compositionally biased region" description="Low complexity" evidence="1">
    <location>
        <begin position="41"/>
        <end position="70"/>
    </location>
</feature>